<sequence>MSNVSFLTFNYTPLEGLLKQPSTHILTQLFFNYSELTWSSCFTHGASQIFIEDGQKQIEDVEPSNLVHKVLQVGNWVILAALLTVRMTVAIPILALTFGAKLYEYSSLKATSEEHPIDEAKPSLETTDKTILPIVNGLKDLGGEHLTFGVYNEPIDEKQFHSMCEEHKIPIEKAKKIYETILFGYLGIFHKIKTKDLQLFLLHLKITVRQSLQDKDKAHQGELLKQLSEAFDLEHDKCVEAVNALGKKILPDIKTLEGYLFHNFISYYESVLEKVQKDIDNYRLNGWSDLERSAIEKIPNEIHYQFSKFVEDMVAKLNNESNGMIGILMQFNEKHEDLKEFGLYRQGLKALNWYKSMPDPTQPQLDKECPYISKGELVYLLSLIGIIHKKTSMTSSFQL</sequence>
<accession>F8L8Z4</accession>
<protein>
    <submittedName>
        <fullName evidence="1">Uncharacterized protein</fullName>
    </submittedName>
</protein>
<evidence type="ECO:0000313" key="2">
    <source>
        <dbReference type="Proteomes" id="UP000000496"/>
    </source>
</evidence>
<proteinExistence type="predicted"/>
<dbReference type="KEGG" id="sng:SNE_A14220"/>
<dbReference type="Proteomes" id="UP000000496">
    <property type="component" value="Chromosome gsn.131"/>
</dbReference>
<dbReference type="RefSeq" id="WP_013943766.1">
    <property type="nucleotide sequence ID" value="NC_015713.1"/>
</dbReference>
<reference evidence="1 2" key="2">
    <citation type="journal article" date="2011" name="Mol. Biol. Evol.">
        <title>Unity in variety--the pan-genome of the Chlamydiae.</title>
        <authorList>
            <person name="Collingro A."/>
            <person name="Tischler P."/>
            <person name="Weinmaier T."/>
            <person name="Penz T."/>
            <person name="Heinz E."/>
            <person name="Brunham R.C."/>
            <person name="Read T.D."/>
            <person name="Bavoil P.M."/>
            <person name="Sachse K."/>
            <person name="Kahane S."/>
            <person name="Friedman M.G."/>
            <person name="Rattei T."/>
            <person name="Myers G.S."/>
            <person name="Horn M."/>
        </authorList>
    </citation>
    <scope>NUCLEOTIDE SEQUENCE [LARGE SCALE GENOMIC DNA]</scope>
    <source>
        <strain evidence="2">ATCC VR-1471 / Z</strain>
    </source>
</reference>
<dbReference type="AlphaFoldDB" id="F8L8Z4"/>
<name>F8L8Z4_SIMNZ</name>
<gene>
    <name evidence="1" type="ordered locus">SNE_A14220</name>
</gene>
<keyword evidence="2" id="KW-1185">Reference proteome</keyword>
<reference key="1">
    <citation type="journal article" date="2011" name="Mol. Biol. Evol.">
        <title>Unity in variety -- the pan-genome of the Chlamydiae.</title>
        <authorList>
            <person name="Collingro A."/>
            <person name="Tischler P."/>
            <person name="Weinmaier T."/>
            <person name="Penz T."/>
            <person name="Heinz E."/>
            <person name="Brunham R.C."/>
            <person name="Read T.D."/>
            <person name="Bavoil P.M."/>
            <person name="Sachse K."/>
            <person name="Kahane S."/>
            <person name="Friedman M.G."/>
            <person name="Rattei T."/>
            <person name="Myers G.S.A."/>
            <person name="Horn M."/>
        </authorList>
    </citation>
    <scope>NUCLEOTIDE SEQUENCE</scope>
    <source>
        <strain>Z</strain>
    </source>
</reference>
<dbReference type="EMBL" id="FR872582">
    <property type="protein sequence ID" value="CCB89299.1"/>
    <property type="molecule type" value="Genomic_DNA"/>
</dbReference>
<organism evidence="1 2">
    <name type="scientific">Simkania negevensis (strain ATCC VR-1471 / DSM 27360 / Z)</name>
    <dbReference type="NCBI Taxonomy" id="331113"/>
    <lineage>
        <taxon>Bacteria</taxon>
        <taxon>Pseudomonadati</taxon>
        <taxon>Chlamydiota</taxon>
        <taxon>Chlamydiia</taxon>
        <taxon>Parachlamydiales</taxon>
        <taxon>Simkaniaceae</taxon>
        <taxon>Simkania</taxon>
    </lineage>
</organism>
<evidence type="ECO:0000313" key="1">
    <source>
        <dbReference type="EMBL" id="CCB89299.1"/>
    </source>
</evidence>
<dbReference type="HOGENOM" id="CLU_690575_0_0_0"/>